<dbReference type="Proteomes" id="UP001239445">
    <property type="component" value="Unassembled WGS sequence"/>
</dbReference>
<dbReference type="PANTHER" id="PTHR12264:SF21">
    <property type="entry name" value="TRANSCRIPTION INITIATION FACTOR TFIID SUBUNIT 12"/>
    <property type="match status" value="1"/>
</dbReference>
<dbReference type="GO" id="GO:0051123">
    <property type="term" value="P:RNA polymerase II preinitiation complex assembly"/>
    <property type="evidence" value="ECO:0007669"/>
    <property type="project" value="TreeGrafter"/>
</dbReference>
<keyword evidence="5" id="KW-0539">Nucleus</keyword>
<dbReference type="PANTHER" id="PTHR12264">
    <property type="entry name" value="TRANSCRIPTION INITIATION FACTOR TFIID SUBUNIT 12"/>
    <property type="match status" value="1"/>
</dbReference>
<dbReference type="Pfam" id="PF03847">
    <property type="entry name" value="TFIID_20kDa"/>
    <property type="match status" value="1"/>
</dbReference>
<dbReference type="InterPro" id="IPR003228">
    <property type="entry name" value="TFIID_TAF12_dom"/>
</dbReference>
<dbReference type="GO" id="GO:0005669">
    <property type="term" value="C:transcription factor TFIID complex"/>
    <property type="evidence" value="ECO:0007669"/>
    <property type="project" value="InterPro"/>
</dbReference>
<evidence type="ECO:0000256" key="3">
    <source>
        <dbReference type="ARBA" id="ARBA00023015"/>
    </source>
</evidence>
<feature type="region of interest" description="Disordered" evidence="6">
    <location>
        <begin position="85"/>
        <end position="179"/>
    </location>
</feature>
<feature type="compositionally biased region" description="Polar residues" evidence="6">
    <location>
        <begin position="142"/>
        <end position="153"/>
    </location>
</feature>
<evidence type="ECO:0000256" key="2">
    <source>
        <dbReference type="ARBA" id="ARBA00007530"/>
    </source>
</evidence>
<organism evidence="8 9">
    <name type="scientific">Echria macrotheca</name>
    <dbReference type="NCBI Taxonomy" id="438768"/>
    <lineage>
        <taxon>Eukaryota</taxon>
        <taxon>Fungi</taxon>
        <taxon>Dikarya</taxon>
        <taxon>Ascomycota</taxon>
        <taxon>Pezizomycotina</taxon>
        <taxon>Sordariomycetes</taxon>
        <taxon>Sordariomycetidae</taxon>
        <taxon>Sordariales</taxon>
        <taxon>Schizotheciaceae</taxon>
        <taxon>Echria</taxon>
    </lineage>
</organism>
<feature type="region of interest" description="Disordered" evidence="6">
    <location>
        <begin position="1"/>
        <end position="30"/>
    </location>
</feature>
<dbReference type="EMBL" id="MU839838">
    <property type="protein sequence ID" value="KAK1753074.1"/>
    <property type="molecule type" value="Genomic_DNA"/>
</dbReference>
<evidence type="ECO:0000259" key="7">
    <source>
        <dbReference type="Pfam" id="PF03847"/>
    </source>
</evidence>
<comment type="caution">
    <text evidence="8">The sequence shown here is derived from an EMBL/GenBank/DDBJ whole genome shotgun (WGS) entry which is preliminary data.</text>
</comment>
<evidence type="ECO:0000256" key="5">
    <source>
        <dbReference type="ARBA" id="ARBA00023242"/>
    </source>
</evidence>
<dbReference type="GO" id="GO:0046982">
    <property type="term" value="F:protein heterodimerization activity"/>
    <property type="evidence" value="ECO:0007669"/>
    <property type="project" value="InterPro"/>
</dbReference>
<feature type="compositionally biased region" description="Low complexity" evidence="6">
    <location>
        <begin position="485"/>
        <end position="498"/>
    </location>
</feature>
<feature type="region of interest" description="Disordered" evidence="6">
    <location>
        <begin position="275"/>
        <end position="316"/>
    </location>
</feature>
<evidence type="ECO:0000313" key="9">
    <source>
        <dbReference type="Proteomes" id="UP001239445"/>
    </source>
</evidence>
<dbReference type="Gene3D" id="1.10.20.10">
    <property type="entry name" value="Histone, subunit A"/>
    <property type="match status" value="1"/>
</dbReference>
<accession>A0AAJ0F9F3</accession>
<dbReference type="GO" id="GO:0017025">
    <property type="term" value="F:TBP-class protein binding"/>
    <property type="evidence" value="ECO:0007669"/>
    <property type="project" value="TreeGrafter"/>
</dbReference>
<feature type="region of interest" description="Disordered" evidence="6">
    <location>
        <begin position="356"/>
        <end position="464"/>
    </location>
</feature>
<feature type="region of interest" description="Disordered" evidence="6">
    <location>
        <begin position="540"/>
        <end position="563"/>
    </location>
</feature>
<dbReference type="GO" id="GO:0003677">
    <property type="term" value="F:DNA binding"/>
    <property type="evidence" value="ECO:0007669"/>
    <property type="project" value="TreeGrafter"/>
</dbReference>
<keyword evidence="9" id="KW-1185">Reference proteome</keyword>
<dbReference type="InterPro" id="IPR037794">
    <property type="entry name" value="TAF12"/>
</dbReference>
<dbReference type="GO" id="GO:0000124">
    <property type="term" value="C:SAGA complex"/>
    <property type="evidence" value="ECO:0007669"/>
    <property type="project" value="InterPro"/>
</dbReference>
<keyword evidence="3" id="KW-0805">Transcription regulation</keyword>
<proteinExistence type="inferred from homology"/>
<protein>
    <recommendedName>
        <fullName evidence="7">Transcription initiation factor TFIID subunit 12 domain-containing protein</fullName>
    </recommendedName>
</protein>
<comment type="subcellular location">
    <subcellularLocation>
        <location evidence="1">Nucleus</location>
    </subcellularLocation>
</comment>
<dbReference type="SUPFAM" id="SSF47113">
    <property type="entry name" value="Histone-fold"/>
    <property type="match status" value="1"/>
</dbReference>
<feature type="compositionally biased region" description="Polar residues" evidence="6">
    <location>
        <begin position="440"/>
        <end position="464"/>
    </location>
</feature>
<dbReference type="AlphaFoldDB" id="A0AAJ0F9F3"/>
<feature type="compositionally biased region" description="Low complexity" evidence="6">
    <location>
        <begin position="162"/>
        <end position="179"/>
    </location>
</feature>
<dbReference type="InterPro" id="IPR009072">
    <property type="entry name" value="Histone-fold"/>
</dbReference>
<evidence type="ECO:0000256" key="1">
    <source>
        <dbReference type="ARBA" id="ARBA00004123"/>
    </source>
</evidence>
<keyword evidence="4" id="KW-0804">Transcription</keyword>
<name>A0AAJ0F9F3_9PEZI</name>
<dbReference type="FunFam" id="1.10.20.10:FF:000037">
    <property type="entry name" value="Transcription initiation factor TFIID subunit 12"/>
    <property type="match status" value="1"/>
</dbReference>
<gene>
    <name evidence="8" type="ORF">QBC47DRAFT_304634</name>
</gene>
<evidence type="ECO:0000256" key="6">
    <source>
        <dbReference type="SAM" id="MobiDB-lite"/>
    </source>
</evidence>
<sequence>MNPAAGQAGAGAGVGQAVGQHQPQMYRPEAMRQIRFLTEDERGKYEKGLALLWKQHDAHPPGSPEHADAKKKILDFGRMLVSKVQQRRQLQMQQQTQAQQNQQGQAQSQPRQQQQPQQLQQQIAQPAQPSQSLQPTGAQPPAMSNPSAVSKNMTGGPPPTPTNAAPGGNMAAPGAAPQQAQKIPANILAHVNEMNWVVPAHVKPEEREKFVIEMKAKYARALYQMERSRFEITKLDQTVKDGKTPMSRDDEMRKAALSKQYQEAQGFVMAIRKQHAANGAQKPAQNGAAGQGVAGPAGNQGRAPAPARQVAGQTGAPAAPVGGIGAGVGGTMQHSTAAVNAAMEAAKNQQQLAAGRMAAAGSLPGQQGQPGHPNQAAAAAAAQAQPAPVTQAPAPQPMAAQAHTQQQTQIKVEPGTQQQPMSNMPAPLNTAIAAGMAGGLQNTGTPTQASARVQTPQSATPTNNIRPLTHAAAINLAASQQRPNSISAPSGSTPASGPGVMGSQQPGHPHGHPATQPAGQTIQSKMPIPKTLPEKAAQLPTPVAPQAGPGTGRPTFSGGSGIAGGVMNQPALAKTPAYQLEGEGERVLNKKKLDELVRQVCGGTAEGQEGNMLTPEVEEAVLTLADNFVDDVLHAACRIAKERGSKVLEIRDIQLVLERTYNIRIPGYSSDELRTVRKVQPNAQWITKMSAVQAAKVMPGKGDL</sequence>
<evidence type="ECO:0000313" key="8">
    <source>
        <dbReference type="EMBL" id="KAK1753074.1"/>
    </source>
</evidence>
<reference evidence="8" key="1">
    <citation type="submission" date="2023-06" db="EMBL/GenBank/DDBJ databases">
        <title>Genome-scale phylogeny and comparative genomics of the fungal order Sordariales.</title>
        <authorList>
            <consortium name="Lawrence Berkeley National Laboratory"/>
            <person name="Hensen N."/>
            <person name="Bonometti L."/>
            <person name="Westerberg I."/>
            <person name="Brannstrom I.O."/>
            <person name="Guillou S."/>
            <person name="Cros-Aarteil S."/>
            <person name="Calhoun S."/>
            <person name="Haridas S."/>
            <person name="Kuo A."/>
            <person name="Mondo S."/>
            <person name="Pangilinan J."/>
            <person name="Riley R."/>
            <person name="Labutti K."/>
            <person name="Andreopoulos B."/>
            <person name="Lipzen A."/>
            <person name="Chen C."/>
            <person name="Yanf M."/>
            <person name="Daum C."/>
            <person name="Ng V."/>
            <person name="Clum A."/>
            <person name="Steindorff A."/>
            <person name="Ohm R."/>
            <person name="Martin F."/>
            <person name="Silar P."/>
            <person name="Natvig D."/>
            <person name="Lalanne C."/>
            <person name="Gautier V."/>
            <person name="Ament-Velasquez S.L."/>
            <person name="Kruys A."/>
            <person name="Hutchinson M.I."/>
            <person name="Powell A.J."/>
            <person name="Barry K."/>
            <person name="Miller A.N."/>
            <person name="Grigoriev I.V."/>
            <person name="Debuchy R."/>
            <person name="Gladieux P."/>
            <person name="Thoren M.H."/>
            <person name="Johannesson H."/>
        </authorList>
    </citation>
    <scope>NUCLEOTIDE SEQUENCE</scope>
    <source>
        <strain evidence="8">PSN4</strain>
    </source>
</reference>
<comment type="similarity">
    <text evidence="2">Belongs to the TAF12 family.</text>
</comment>
<dbReference type="CDD" id="cd07981">
    <property type="entry name" value="HFD_TAF12"/>
    <property type="match status" value="1"/>
</dbReference>
<feature type="compositionally biased region" description="Low complexity" evidence="6">
    <location>
        <begin position="358"/>
        <end position="409"/>
    </location>
</feature>
<evidence type="ECO:0000256" key="4">
    <source>
        <dbReference type="ARBA" id="ARBA00023163"/>
    </source>
</evidence>
<feature type="compositionally biased region" description="Low complexity" evidence="6">
    <location>
        <begin position="87"/>
        <end position="134"/>
    </location>
</feature>
<feature type="region of interest" description="Disordered" evidence="6">
    <location>
        <begin position="480"/>
        <end position="521"/>
    </location>
</feature>
<feature type="domain" description="Transcription initiation factor TFIID subunit 12" evidence="7">
    <location>
        <begin position="590"/>
        <end position="663"/>
    </location>
</feature>